<sequence>METTKNTDQTDKSLYDCNICLGTAKNAVICTCGHLFCWACLHLWTLTPCSQRRFCPVCRVPLDRSKVIPLYGRNCAVQDPSDTMAPRPAAQRIEPSPESSSVYLGFLFGFHTSLGYGSIPIESLASALNLNDEQALFLFFGLFCLGWLML</sequence>
<dbReference type="HOGENOM" id="CLU_055198_3_0_1"/>
<comment type="pathway">
    <text evidence="3">Protein modification; protein ubiquitination.</text>
</comment>
<keyword evidence="9" id="KW-0862">Zinc</keyword>
<feature type="domain" description="RING-type" evidence="12">
    <location>
        <begin position="17"/>
        <end position="59"/>
    </location>
</feature>
<dbReference type="PROSITE" id="PS00518">
    <property type="entry name" value="ZF_RING_1"/>
    <property type="match status" value="1"/>
</dbReference>
<dbReference type="PhylomeDB" id="B4LCP1"/>
<dbReference type="InterPro" id="IPR045103">
    <property type="entry name" value="RNF5/RNF185-like"/>
</dbReference>
<evidence type="ECO:0000256" key="7">
    <source>
        <dbReference type="ARBA" id="ARBA00022771"/>
    </source>
</evidence>
<evidence type="ECO:0000256" key="5">
    <source>
        <dbReference type="ARBA" id="ARBA00022679"/>
    </source>
</evidence>
<dbReference type="Proteomes" id="UP000008792">
    <property type="component" value="Unassembled WGS sequence"/>
</dbReference>
<dbReference type="PANTHER" id="PTHR12313">
    <property type="entry name" value="E3 UBIQUITIN-PROTEIN LIGASE RNF5-RELATED"/>
    <property type="match status" value="1"/>
</dbReference>
<evidence type="ECO:0000256" key="4">
    <source>
        <dbReference type="ARBA" id="ARBA00012483"/>
    </source>
</evidence>
<keyword evidence="7 11" id="KW-0863">Zinc-finger</keyword>
<dbReference type="InterPro" id="IPR013083">
    <property type="entry name" value="Znf_RING/FYVE/PHD"/>
</dbReference>
<dbReference type="InterPro" id="IPR017907">
    <property type="entry name" value="Znf_RING_CS"/>
</dbReference>
<proteinExistence type="predicted"/>
<dbReference type="AlphaFoldDB" id="B4LCP1"/>
<dbReference type="EC" id="2.3.2.27" evidence="4"/>
<dbReference type="InParanoid" id="B4LCP1"/>
<reference evidence="13 14" key="1">
    <citation type="journal article" date="2007" name="Nature">
        <title>Evolution of genes and genomes on the Drosophila phylogeny.</title>
        <authorList>
            <consortium name="Drosophila 12 Genomes Consortium"/>
            <person name="Clark A.G."/>
            <person name="Eisen M.B."/>
            <person name="Smith D.R."/>
            <person name="Bergman C.M."/>
            <person name="Oliver B."/>
            <person name="Markow T.A."/>
            <person name="Kaufman T.C."/>
            <person name="Kellis M."/>
            <person name="Gelbart W."/>
            <person name="Iyer V.N."/>
            <person name="Pollard D.A."/>
            <person name="Sackton T.B."/>
            <person name="Larracuente A.M."/>
            <person name="Singh N.D."/>
            <person name="Abad J.P."/>
            <person name="Abt D.N."/>
            <person name="Adryan B."/>
            <person name="Aguade M."/>
            <person name="Akashi H."/>
            <person name="Anderson W.W."/>
            <person name="Aquadro C.F."/>
            <person name="Ardell D.H."/>
            <person name="Arguello R."/>
            <person name="Artieri C.G."/>
            <person name="Barbash D.A."/>
            <person name="Barker D."/>
            <person name="Barsanti P."/>
            <person name="Batterham P."/>
            <person name="Batzoglou S."/>
            <person name="Begun D."/>
            <person name="Bhutkar A."/>
            <person name="Blanco E."/>
            <person name="Bosak S.A."/>
            <person name="Bradley R.K."/>
            <person name="Brand A.D."/>
            <person name="Brent M.R."/>
            <person name="Brooks A.N."/>
            <person name="Brown R.H."/>
            <person name="Butlin R.K."/>
            <person name="Caggese C."/>
            <person name="Calvi B.R."/>
            <person name="Bernardo de Carvalho A."/>
            <person name="Caspi A."/>
            <person name="Castrezana S."/>
            <person name="Celniker S.E."/>
            <person name="Chang J.L."/>
            <person name="Chapple C."/>
            <person name="Chatterji S."/>
            <person name="Chinwalla A."/>
            <person name="Civetta A."/>
            <person name="Clifton S.W."/>
            <person name="Comeron J.M."/>
            <person name="Costello J.C."/>
            <person name="Coyne J.A."/>
            <person name="Daub J."/>
            <person name="David R.G."/>
            <person name="Delcher A.L."/>
            <person name="Delehaunty K."/>
            <person name="Do C.B."/>
            <person name="Ebling H."/>
            <person name="Edwards K."/>
            <person name="Eickbush T."/>
            <person name="Evans J.D."/>
            <person name="Filipski A."/>
            <person name="Findeiss S."/>
            <person name="Freyhult E."/>
            <person name="Fulton L."/>
            <person name="Fulton R."/>
            <person name="Garcia A.C."/>
            <person name="Gardiner A."/>
            <person name="Garfield D.A."/>
            <person name="Garvin B.E."/>
            <person name="Gibson G."/>
            <person name="Gilbert D."/>
            <person name="Gnerre S."/>
            <person name="Godfrey J."/>
            <person name="Good R."/>
            <person name="Gotea V."/>
            <person name="Gravely B."/>
            <person name="Greenberg A.J."/>
            <person name="Griffiths-Jones S."/>
            <person name="Gross S."/>
            <person name="Guigo R."/>
            <person name="Gustafson E.A."/>
            <person name="Haerty W."/>
            <person name="Hahn M.W."/>
            <person name="Halligan D.L."/>
            <person name="Halpern A.L."/>
            <person name="Halter G.M."/>
            <person name="Han M.V."/>
            <person name="Heger A."/>
            <person name="Hillier L."/>
            <person name="Hinrichs A.S."/>
            <person name="Holmes I."/>
            <person name="Hoskins R.A."/>
            <person name="Hubisz M.J."/>
            <person name="Hultmark D."/>
            <person name="Huntley M.A."/>
            <person name="Jaffe D.B."/>
            <person name="Jagadeeshan S."/>
            <person name="Jeck W.R."/>
            <person name="Johnson J."/>
            <person name="Jones C.D."/>
            <person name="Jordan W.C."/>
            <person name="Karpen G.H."/>
            <person name="Kataoka E."/>
            <person name="Keightley P.D."/>
            <person name="Kheradpour P."/>
            <person name="Kirkness E.F."/>
            <person name="Koerich L.B."/>
            <person name="Kristiansen K."/>
            <person name="Kudrna D."/>
            <person name="Kulathinal R.J."/>
            <person name="Kumar S."/>
            <person name="Kwok R."/>
            <person name="Lander E."/>
            <person name="Langley C.H."/>
            <person name="Lapoint R."/>
            <person name="Lazzaro B.P."/>
            <person name="Lee S.J."/>
            <person name="Levesque L."/>
            <person name="Li R."/>
            <person name="Lin C.F."/>
            <person name="Lin M.F."/>
            <person name="Lindblad-Toh K."/>
            <person name="Llopart A."/>
            <person name="Long M."/>
            <person name="Low L."/>
            <person name="Lozovsky E."/>
            <person name="Lu J."/>
            <person name="Luo M."/>
            <person name="Machado C.A."/>
            <person name="Makalowski W."/>
            <person name="Marzo M."/>
            <person name="Matsuda M."/>
            <person name="Matzkin L."/>
            <person name="McAllister B."/>
            <person name="McBride C.S."/>
            <person name="McKernan B."/>
            <person name="McKernan K."/>
            <person name="Mendez-Lago M."/>
            <person name="Minx P."/>
            <person name="Mollenhauer M.U."/>
            <person name="Montooth K."/>
            <person name="Mount S.M."/>
            <person name="Mu X."/>
            <person name="Myers E."/>
            <person name="Negre B."/>
            <person name="Newfeld S."/>
            <person name="Nielsen R."/>
            <person name="Noor M.A."/>
            <person name="O'Grady P."/>
            <person name="Pachter L."/>
            <person name="Papaceit M."/>
            <person name="Parisi M.J."/>
            <person name="Parisi M."/>
            <person name="Parts L."/>
            <person name="Pedersen J.S."/>
            <person name="Pesole G."/>
            <person name="Phillippy A.M."/>
            <person name="Ponting C.P."/>
            <person name="Pop M."/>
            <person name="Porcelli D."/>
            <person name="Powell J.R."/>
            <person name="Prohaska S."/>
            <person name="Pruitt K."/>
            <person name="Puig M."/>
            <person name="Quesneville H."/>
            <person name="Ram K.R."/>
            <person name="Rand D."/>
            <person name="Rasmussen M.D."/>
            <person name="Reed L.K."/>
            <person name="Reenan R."/>
            <person name="Reily A."/>
            <person name="Remington K.A."/>
            <person name="Rieger T.T."/>
            <person name="Ritchie M.G."/>
            <person name="Robin C."/>
            <person name="Rogers Y.H."/>
            <person name="Rohde C."/>
            <person name="Rozas J."/>
            <person name="Rubenfield M.J."/>
            <person name="Ruiz A."/>
            <person name="Russo S."/>
            <person name="Salzberg S.L."/>
            <person name="Sanchez-Gracia A."/>
            <person name="Saranga D.J."/>
            <person name="Sato H."/>
            <person name="Schaeffer S.W."/>
            <person name="Schatz M.C."/>
            <person name="Schlenke T."/>
            <person name="Schwartz R."/>
            <person name="Segarra C."/>
            <person name="Singh R.S."/>
            <person name="Sirot L."/>
            <person name="Sirota M."/>
            <person name="Sisneros N.B."/>
            <person name="Smith C.D."/>
            <person name="Smith T.F."/>
            <person name="Spieth J."/>
            <person name="Stage D.E."/>
            <person name="Stark A."/>
            <person name="Stephan W."/>
            <person name="Strausberg R.L."/>
            <person name="Strempel S."/>
            <person name="Sturgill D."/>
            <person name="Sutton G."/>
            <person name="Sutton G.G."/>
            <person name="Tao W."/>
            <person name="Teichmann S."/>
            <person name="Tobari Y.N."/>
            <person name="Tomimura Y."/>
            <person name="Tsolas J.M."/>
            <person name="Valente V.L."/>
            <person name="Venter E."/>
            <person name="Venter J.C."/>
            <person name="Vicario S."/>
            <person name="Vieira F.G."/>
            <person name="Vilella A.J."/>
            <person name="Villasante A."/>
            <person name="Walenz B."/>
            <person name="Wang J."/>
            <person name="Wasserman M."/>
            <person name="Watts T."/>
            <person name="Wilson D."/>
            <person name="Wilson R.K."/>
            <person name="Wing R.A."/>
            <person name="Wolfner M.F."/>
            <person name="Wong A."/>
            <person name="Wong G.K."/>
            <person name="Wu C.I."/>
            <person name="Wu G."/>
            <person name="Yamamoto D."/>
            <person name="Yang H.P."/>
            <person name="Yang S.P."/>
            <person name="Yorke J.A."/>
            <person name="Yoshida K."/>
            <person name="Zdobnov E."/>
            <person name="Zhang P."/>
            <person name="Zhang Y."/>
            <person name="Zimin A.V."/>
            <person name="Baldwin J."/>
            <person name="Abdouelleil A."/>
            <person name="Abdulkadir J."/>
            <person name="Abebe A."/>
            <person name="Abera B."/>
            <person name="Abreu J."/>
            <person name="Acer S.C."/>
            <person name="Aftuck L."/>
            <person name="Alexander A."/>
            <person name="An P."/>
            <person name="Anderson E."/>
            <person name="Anderson S."/>
            <person name="Arachi H."/>
            <person name="Azer M."/>
            <person name="Bachantsang P."/>
            <person name="Barry A."/>
            <person name="Bayul T."/>
            <person name="Berlin A."/>
            <person name="Bessette D."/>
            <person name="Bloom T."/>
            <person name="Blye J."/>
            <person name="Boguslavskiy L."/>
            <person name="Bonnet C."/>
            <person name="Boukhgalter B."/>
            <person name="Bourzgui I."/>
            <person name="Brown A."/>
            <person name="Cahill P."/>
            <person name="Channer S."/>
            <person name="Cheshatsang Y."/>
            <person name="Chuda L."/>
            <person name="Citroen M."/>
            <person name="Collymore A."/>
            <person name="Cooke P."/>
            <person name="Costello M."/>
            <person name="D'Aco K."/>
            <person name="Daza R."/>
            <person name="De Haan G."/>
            <person name="DeGray S."/>
            <person name="DeMaso C."/>
            <person name="Dhargay N."/>
            <person name="Dooley K."/>
            <person name="Dooley E."/>
            <person name="Doricent M."/>
            <person name="Dorje P."/>
            <person name="Dorjee K."/>
            <person name="Dupes A."/>
            <person name="Elong R."/>
            <person name="Falk J."/>
            <person name="Farina A."/>
            <person name="Faro S."/>
            <person name="Ferguson D."/>
            <person name="Fisher S."/>
            <person name="Foley C.D."/>
            <person name="Franke A."/>
            <person name="Friedrich D."/>
            <person name="Gadbois L."/>
            <person name="Gearin G."/>
            <person name="Gearin C.R."/>
            <person name="Giannoukos G."/>
            <person name="Goode T."/>
            <person name="Graham J."/>
            <person name="Grandbois E."/>
            <person name="Grewal S."/>
            <person name="Gyaltsen K."/>
            <person name="Hafez N."/>
            <person name="Hagos B."/>
            <person name="Hall J."/>
            <person name="Henson C."/>
            <person name="Hollinger A."/>
            <person name="Honan T."/>
            <person name="Huard M.D."/>
            <person name="Hughes L."/>
            <person name="Hurhula B."/>
            <person name="Husby M.E."/>
            <person name="Kamat A."/>
            <person name="Kanga B."/>
            <person name="Kashin S."/>
            <person name="Khazanovich D."/>
            <person name="Kisner P."/>
            <person name="Lance K."/>
            <person name="Lara M."/>
            <person name="Lee W."/>
            <person name="Lennon N."/>
            <person name="Letendre F."/>
            <person name="LeVine R."/>
            <person name="Lipovsky A."/>
            <person name="Liu X."/>
            <person name="Liu J."/>
            <person name="Liu S."/>
            <person name="Lokyitsang T."/>
            <person name="Lokyitsang Y."/>
            <person name="Lubonja R."/>
            <person name="Lui A."/>
            <person name="MacDonald P."/>
            <person name="Magnisalis V."/>
            <person name="Maru K."/>
            <person name="Matthews C."/>
            <person name="McCusker W."/>
            <person name="McDonough S."/>
            <person name="Mehta T."/>
            <person name="Meldrim J."/>
            <person name="Meneus L."/>
            <person name="Mihai O."/>
            <person name="Mihalev A."/>
            <person name="Mihova T."/>
            <person name="Mittelman R."/>
            <person name="Mlenga V."/>
            <person name="Montmayeur A."/>
            <person name="Mulrain L."/>
            <person name="Navidi A."/>
            <person name="Naylor J."/>
            <person name="Negash T."/>
            <person name="Nguyen T."/>
            <person name="Nguyen N."/>
            <person name="Nicol R."/>
            <person name="Norbu C."/>
            <person name="Norbu N."/>
            <person name="Novod N."/>
            <person name="O'Neill B."/>
            <person name="Osman S."/>
            <person name="Markiewicz E."/>
            <person name="Oyono O.L."/>
            <person name="Patti C."/>
            <person name="Phunkhang P."/>
            <person name="Pierre F."/>
            <person name="Priest M."/>
            <person name="Raghuraman S."/>
            <person name="Rege F."/>
            <person name="Reyes R."/>
            <person name="Rise C."/>
            <person name="Rogov P."/>
            <person name="Ross K."/>
            <person name="Ryan E."/>
            <person name="Settipalli S."/>
            <person name="Shea T."/>
            <person name="Sherpa N."/>
            <person name="Shi L."/>
            <person name="Shih D."/>
            <person name="Sparrow T."/>
            <person name="Spaulding J."/>
            <person name="Stalker J."/>
            <person name="Stange-Thomann N."/>
            <person name="Stavropoulos S."/>
            <person name="Stone C."/>
            <person name="Strader C."/>
            <person name="Tesfaye S."/>
            <person name="Thomson T."/>
            <person name="Thoulutsang Y."/>
            <person name="Thoulutsang D."/>
            <person name="Topham K."/>
            <person name="Topping I."/>
            <person name="Tsamla T."/>
            <person name="Vassiliev H."/>
            <person name="Vo A."/>
            <person name="Wangchuk T."/>
            <person name="Wangdi T."/>
            <person name="Weiand M."/>
            <person name="Wilkinson J."/>
            <person name="Wilson A."/>
            <person name="Yadav S."/>
            <person name="Young G."/>
            <person name="Yu Q."/>
            <person name="Zembek L."/>
            <person name="Zhong D."/>
            <person name="Zimmer A."/>
            <person name="Zwirko Z."/>
            <person name="Jaffe D.B."/>
            <person name="Alvarez P."/>
            <person name="Brockman W."/>
            <person name="Butler J."/>
            <person name="Chin C."/>
            <person name="Gnerre S."/>
            <person name="Grabherr M."/>
            <person name="Kleber M."/>
            <person name="Mauceli E."/>
            <person name="MacCallum I."/>
        </authorList>
    </citation>
    <scope>NUCLEOTIDE SEQUENCE [LARGE SCALE GENOMIC DNA]</scope>
    <source>
        <strain evidence="14">Tucson 15010-1051.87</strain>
    </source>
</reference>
<gene>
    <name evidence="13" type="primary">Dvir\GJ14052</name>
    <name evidence="13" type="ORF">Dvir_GJ14052</name>
</gene>
<accession>B4LCP1</accession>
<keyword evidence="6" id="KW-0479">Metal-binding</keyword>
<dbReference type="SMART" id="SM00184">
    <property type="entry name" value="RING"/>
    <property type="match status" value="1"/>
</dbReference>
<evidence type="ECO:0000256" key="3">
    <source>
        <dbReference type="ARBA" id="ARBA00004906"/>
    </source>
</evidence>
<dbReference type="Gene3D" id="3.30.40.10">
    <property type="entry name" value="Zinc/RING finger domain, C3HC4 (zinc finger)"/>
    <property type="match status" value="1"/>
</dbReference>
<comment type="subcellular location">
    <subcellularLocation>
        <location evidence="2">Endomembrane system</location>
    </subcellularLocation>
</comment>
<evidence type="ECO:0000313" key="13">
    <source>
        <dbReference type="EMBL" id="EDW70933.1"/>
    </source>
</evidence>
<dbReference type="GO" id="GO:0006511">
    <property type="term" value="P:ubiquitin-dependent protein catabolic process"/>
    <property type="evidence" value="ECO:0007669"/>
    <property type="project" value="InterPro"/>
</dbReference>
<dbReference type="OrthoDB" id="7862089at2759"/>
<evidence type="ECO:0000313" key="14">
    <source>
        <dbReference type="Proteomes" id="UP000008792"/>
    </source>
</evidence>
<dbReference type="GO" id="GO:0005783">
    <property type="term" value="C:endoplasmic reticulum"/>
    <property type="evidence" value="ECO:0007669"/>
    <property type="project" value="InterPro"/>
</dbReference>
<dbReference type="GO" id="GO:0016567">
    <property type="term" value="P:protein ubiquitination"/>
    <property type="evidence" value="ECO:0007669"/>
    <property type="project" value="UniProtKB-UniPathway"/>
</dbReference>
<dbReference type="OMA" id="VICVCGH"/>
<dbReference type="eggNOG" id="KOG0823">
    <property type="taxonomic scope" value="Eukaryota"/>
</dbReference>
<keyword evidence="8" id="KW-0833">Ubl conjugation pathway</keyword>
<dbReference type="GO" id="GO:0008270">
    <property type="term" value="F:zinc ion binding"/>
    <property type="evidence" value="ECO:0007669"/>
    <property type="project" value="UniProtKB-KW"/>
</dbReference>
<keyword evidence="14" id="KW-1185">Reference proteome</keyword>
<organism evidence="13 14">
    <name type="scientific">Drosophila virilis</name>
    <name type="common">Fruit fly</name>
    <dbReference type="NCBI Taxonomy" id="7244"/>
    <lineage>
        <taxon>Eukaryota</taxon>
        <taxon>Metazoa</taxon>
        <taxon>Ecdysozoa</taxon>
        <taxon>Arthropoda</taxon>
        <taxon>Hexapoda</taxon>
        <taxon>Insecta</taxon>
        <taxon>Pterygota</taxon>
        <taxon>Neoptera</taxon>
        <taxon>Endopterygota</taxon>
        <taxon>Diptera</taxon>
        <taxon>Brachycera</taxon>
        <taxon>Muscomorpha</taxon>
        <taxon>Ephydroidea</taxon>
        <taxon>Drosophilidae</taxon>
        <taxon>Drosophila</taxon>
    </lineage>
</organism>
<dbReference type="InterPro" id="IPR001841">
    <property type="entry name" value="Znf_RING"/>
</dbReference>
<keyword evidence="10" id="KW-0472">Membrane</keyword>
<evidence type="ECO:0000256" key="8">
    <source>
        <dbReference type="ARBA" id="ARBA00022786"/>
    </source>
</evidence>
<evidence type="ECO:0000256" key="6">
    <source>
        <dbReference type="ARBA" id="ARBA00022723"/>
    </source>
</evidence>
<dbReference type="STRING" id="7244.B4LCP1"/>
<evidence type="ECO:0000256" key="11">
    <source>
        <dbReference type="PROSITE-ProRule" id="PRU00175"/>
    </source>
</evidence>
<evidence type="ECO:0000256" key="2">
    <source>
        <dbReference type="ARBA" id="ARBA00004308"/>
    </source>
</evidence>
<dbReference type="EMBL" id="CH940647">
    <property type="protein sequence ID" value="EDW70933.1"/>
    <property type="molecule type" value="Genomic_DNA"/>
</dbReference>
<dbReference type="PROSITE" id="PS50089">
    <property type="entry name" value="ZF_RING_2"/>
    <property type="match status" value="1"/>
</dbReference>
<name>B4LCP1_DROVI</name>
<evidence type="ECO:0000259" key="12">
    <source>
        <dbReference type="PROSITE" id="PS50089"/>
    </source>
</evidence>
<evidence type="ECO:0000256" key="1">
    <source>
        <dbReference type="ARBA" id="ARBA00000900"/>
    </source>
</evidence>
<dbReference type="GO" id="GO:0061630">
    <property type="term" value="F:ubiquitin protein ligase activity"/>
    <property type="evidence" value="ECO:0007669"/>
    <property type="project" value="UniProtKB-EC"/>
</dbReference>
<keyword evidence="5" id="KW-0808">Transferase</keyword>
<evidence type="ECO:0000256" key="10">
    <source>
        <dbReference type="ARBA" id="ARBA00023136"/>
    </source>
</evidence>
<dbReference type="SUPFAM" id="SSF57850">
    <property type="entry name" value="RING/U-box"/>
    <property type="match status" value="1"/>
</dbReference>
<dbReference type="UniPathway" id="UPA00143"/>
<evidence type="ECO:0000256" key="9">
    <source>
        <dbReference type="ARBA" id="ARBA00022833"/>
    </source>
</evidence>
<dbReference type="Pfam" id="PF13920">
    <property type="entry name" value="zf-C3HC4_3"/>
    <property type="match status" value="1"/>
</dbReference>
<protein>
    <recommendedName>
        <fullName evidence="4">RING-type E3 ubiquitin transferase</fullName>
        <ecNumber evidence="4">2.3.2.27</ecNumber>
    </recommendedName>
</protein>
<comment type="catalytic activity">
    <reaction evidence="1">
        <text>S-ubiquitinyl-[E2 ubiquitin-conjugating enzyme]-L-cysteine + [acceptor protein]-L-lysine = [E2 ubiquitin-conjugating enzyme]-L-cysteine + N(6)-ubiquitinyl-[acceptor protein]-L-lysine.</text>
        <dbReference type="EC" id="2.3.2.27"/>
    </reaction>
</comment>